<accession>A0AAE3J1F1</accession>
<dbReference type="CDD" id="cd17574">
    <property type="entry name" value="REC_OmpR"/>
    <property type="match status" value="1"/>
</dbReference>
<dbReference type="SMART" id="SM00331">
    <property type="entry name" value="PP2C_SIG"/>
    <property type="match status" value="1"/>
</dbReference>
<dbReference type="InterPro" id="IPR001789">
    <property type="entry name" value="Sig_transdc_resp-reg_receiver"/>
</dbReference>
<dbReference type="SMART" id="SM00448">
    <property type="entry name" value="REC"/>
    <property type="match status" value="1"/>
</dbReference>
<dbReference type="PANTHER" id="PTHR43156:SF2">
    <property type="entry name" value="STAGE II SPORULATION PROTEIN E"/>
    <property type="match status" value="1"/>
</dbReference>
<dbReference type="GO" id="GO:0016791">
    <property type="term" value="F:phosphatase activity"/>
    <property type="evidence" value="ECO:0007669"/>
    <property type="project" value="TreeGrafter"/>
</dbReference>
<dbReference type="GO" id="GO:0000160">
    <property type="term" value="P:phosphorelay signal transduction system"/>
    <property type="evidence" value="ECO:0007669"/>
    <property type="project" value="InterPro"/>
</dbReference>
<gene>
    <name evidence="4" type="ORF">OH136_13590</name>
</gene>
<evidence type="ECO:0000313" key="5">
    <source>
        <dbReference type="Proteomes" id="UP001208041"/>
    </source>
</evidence>
<keyword evidence="1" id="KW-0378">Hydrolase</keyword>
<dbReference type="Pfam" id="PF00072">
    <property type="entry name" value="Response_reg"/>
    <property type="match status" value="1"/>
</dbReference>
<keyword evidence="2" id="KW-0597">Phosphoprotein</keyword>
<comment type="caution">
    <text evidence="4">The sequence shown here is derived from an EMBL/GenBank/DDBJ whole genome shotgun (WGS) entry which is preliminary data.</text>
</comment>
<dbReference type="InterPro" id="IPR052016">
    <property type="entry name" value="Bact_Sigma-Reg"/>
</dbReference>
<evidence type="ECO:0000256" key="1">
    <source>
        <dbReference type="ARBA" id="ARBA00022801"/>
    </source>
</evidence>
<feature type="domain" description="Response regulatory" evidence="3">
    <location>
        <begin position="12"/>
        <end position="128"/>
    </location>
</feature>
<reference evidence="4" key="1">
    <citation type="submission" date="2022-10" db="EMBL/GenBank/DDBJ databases">
        <authorList>
            <person name="Yue Y."/>
        </authorList>
    </citation>
    <scope>NUCLEOTIDE SEQUENCE</scope>
    <source>
        <strain evidence="4">Z654</strain>
    </source>
</reference>
<feature type="modified residue" description="4-aspartylphosphate" evidence="2">
    <location>
        <position position="61"/>
    </location>
</feature>
<keyword evidence="5" id="KW-1185">Reference proteome</keyword>
<evidence type="ECO:0000313" key="4">
    <source>
        <dbReference type="EMBL" id="MCV6825589.1"/>
    </source>
</evidence>
<name>A0AAE3J1F1_9RHOB</name>
<dbReference type="Gene3D" id="3.40.50.2300">
    <property type="match status" value="1"/>
</dbReference>
<dbReference type="PROSITE" id="PS50110">
    <property type="entry name" value="RESPONSE_REGULATORY"/>
    <property type="match status" value="1"/>
</dbReference>
<dbReference type="Proteomes" id="UP001208041">
    <property type="component" value="Unassembled WGS sequence"/>
</dbReference>
<dbReference type="SUPFAM" id="SSF52172">
    <property type="entry name" value="CheY-like"/>
    <property type="match status" value="1"/>
</dbReference>
<protein>
    <submittedName>
        <fullName evidence="4">SpoIIE family protein phosphatase</fullName>
    </submittedName>
</protein>
<organism evidence="4 5">
    <name type="scientific">Halocynthiibacter halioticoli</name>
    <dbReference type="NCBI Taxonomy" id="2986804"/>
    <lineage>
        <taxon>Bacteria</taxon>
        <taxon>Pseudomonadati</taxon>
        <taxon>Pseudomonadota</taxon>
        <taxon>Alphaproteobacteria</taxon>
        <taxon>Rhodobacterales</taxon>
        <taxon>Paracoccaceae</taxon>
        <taxon>Halocynthiibacter</taxon>
    </lineage>
</organism>
<sequence>MAPADGDQVIQQILVVDDSRAQRRVLSKILSRWGFSVLEAVSGAQALEIIKYYRVDLVLSDWMMPEMTGVEFCKKFRALERDHYGYFILLTSKSEKGEVAHGLEVGADDFLTKPVASNELRARITAGARVLRMERELTEKNALVTNTLSEMSELYETLDRDLIEAKKLQHSLVRERFKEMGNAQVSLLLRPAGHVGGDLVGQFPIDDENLGLFAVDVSGHGITSALITARLAGFLSGAAPEQNVALKKKGKKYAAEALEKVAEQLNRLCMQEFETEHYFTLLLATINTKTGEVSFVQAGHPHPVIQRANGNIEYLGSGGNPVGLLEDVSYEQVTFYLQDGDRLLILSDGFTECPNPHGELLEEEGLEHLLHDISAIRGPDALESLVLGLQNFAGDVEFPDDVSAIMVEFNKTD</sequence>
<proteinExistence type="predicted"/>
<dbReference type="PANTHER" id="PTHR43156">
    <property type="entry name" value="STAGE II SPORULATION PROTEIN E-RELATED"/>
    <property type="match status" value="1"/>
</dbReference>
<dbReference type="RefSeq" id="WP_263954517.1">
    <property type="nucleotide sequence ID" value="NZ_JAOYFC010000003.1"/>
</dbReference>
<dbReference type="SUPFAM" id="SSF81606">
    <property type="entry name" value="PP2C-like"/>
    <property type="match status" value="1"/>
</dbReference>
<dbReference type="InterPro" id="IPR036457">
    <property type="entry name" value="PPM-type-like_dom_sf"/>
</dbReference>
<dbReference type="EMBL" id="JAOYFC010000003">
    <property type="protein sequence ID" value="MCV6825589.1"/>
    <property type="molecule type" value="Genomic_DNA"/>
</dbReference>
<dbReference type="InterPro" id="IPR001932">
    <property type="entry name" value="PPM-type_phosphatase-like_dom"/>
</dbReference>
<dbReference type="Gene3D" id="3.60.40.10">
    <property type="entry name" value="PPM-type phosphatase domain"/>
    <property type="match status" value="1"/>
</dbReference>
<dbReference type="AlphaFoldDB" id="A0AAE3J1F1"/>
<dbReference type="InterPro" id="IPR011006">
    <property type="entry name" value="CheY-like_superfamily"/>
</dbReference>
<evidence type="ECO:0000256" key="2">
    <source>
        <dbReference type="PROSITE-ProRule" id="PRU00169"/>
    </source>
</evidence>
<dbReference type="Pfam" id="PF07228">
    <property type="entry name" value="SpoIIE"/>
    <property type="match status" value="1"/>
</dbReference>
<evidence type="ECO:0000259" key="3">
    <source>
        <dbReference type="PROSITE" id="PS50110"/>
    </source>
</evidence>